<dbReference type="AlphaFoldDB" id="A0A150H4C9"/>
<evidence type="ECO:0000256" key="1">
    <source>
        <dbReference type="SAM" id="MobiDB-lite"/>
    </source>
</evidence>
<dbReference type="InterPro" id="IPR018946">
    <property type="entry name" value="PhoD-like_MPP"/>
</dbReference>
<feature type="compositionally biased region" description="Gly residues" evidence="1">
    <location>
        <begin position="777"/>
        <end position="787"/>
    </location>
</feature>
<dbReference type="Pfam" id="PF19050">
    <property type="entry name" value="PhoD_2"/>
    <property type="match status" value="2"/>
</dbReference>
<evidence type="ECO:0000313" key="3">
    <source>
        <dbReference type="EMBL" id="KXZ56912.1"/>
    </source>
</evidence>
<feature type="compositionally biased region" description="Low complexity" evidence="1">
    <location>
        <begin position="102"/>
        <end position="112"/>
    </location>
</feature>
<feature type="compositionally biased region" description="Low complexity" evidence="1">
    <location>
        <begin position="836"/>
        <end position="886"/>
    </location>
</feature>
<dbReference type="STRING" id="33097.A0A150H4C9"/>
<dbReference type="OrthoDB" id="9999821at2759"/>
<feature type="compositionally biased region" description="Low complexity" evidence="1">
    <location>
        <begin position="912"/>
        <end position="922"/>
    </location>
</feature>
<feature type="region of interest" description="Disordered" evidence="1">
    <location>
        <begin position="770"/>
        <end position="796"/>
    </location>
</feature>
<feature type="domain" description="PhoD-like phosphatase" evidence="2">
    <location>
        <begin position="516"/>
        <end position="626"/>
    </location>
</feature>
<dbReference type="Proteomes" id="UP000075714">
    <property type="component" value="Unassembled WGS sequence"/>
</dbReference>
<dbReference type="InterPro" id="IPR029052">
    <property type="entry name" value="Metallo-depent_PP-like"/>
</dbReference>
<comment type="caution">
    <text evidence="3">The sequence shown here is derived from an EMBL/GenBank/DDBJ whole genome shotgun (WGS) entry which is preliminary data.</text>
</comment>
<organism evidence="3 4">
    <name type="scientific">Gonium pectorale</name>
    <name type="common">Green alga</name>
    <dbReference type="NCBI Taxonomy" id="33097"/>
    <lineage>
        <taxon>Eukaryota</taxon>
        <taxon>Viridiplantae</taxon>
        <taxon>Chlorophyta</taxon>
        <taxon>core chlorophytes</taxon>
        <taxon>Chlorophyceae</taxon>
        <taxon>CS clade</taxon>
        <taxon>Chlamydomonadales</taxon>
        <taxon>Volvocaceae</taxon>
        <taxon>Gonium</taxon>
    </lineage>
</organism>
<feature type="region of interest" description="Disordered" evidence="1">
    <location>
        <begin position="828"/>
        <end position="922"/>
    </location>
</feature>
<name>A0A150H4C9_GONPE</name>
<keyword evidence="4" id="KW-1185">Reference proteome</keyword>
<feature type="region of interest" description="Disordered" evidence="1">
    <location>
        <begin position="1"/>
        <end position="72"/>
    </location>
</feature>
<dbReference type="PANTHER" id="PTHR46689:SF1">
    <property type="entry name" value="PHOD-LIKE PHOSPHATASE DOMAIN-CONTAINING PROTEIN"/>
    <property type="match status" value="1"/>
</dbReference>
<feature type="compositionally biased region" description="Gly residues" evidence="1">
    <location>
        <begin position="41"/>
        <end position="51"/>
    </location>
</feature>
<reference evidence="4" key="1">
    <citation type="journal article" date="2016" name="Nat. Commun.">
        <title>The Gonium pectorale genome demonstrates co-option of cell cycle regulation during the evolution of multicellularity.</title>
        <authorList>
            <person name="Hanschen E.R."/>
            <person name="Marriage T.N."/>
            <person name="Ferris P.J."/>
            <person name="Hamaji T."/>
            <person name="Toyoda A."/>
            <person name="Fujiyama A."/>
            <person name="Neme R."/>
            <person name="Noguchi H."/>
            <person name="Minakuchi Y."/>
            <person name="Suzuki M."/>
            <person name="Kawai-Toyooka H."/>
            <person name="Smith D.R."/>
            <person name="Sparks H."/>
            <person name="Anderson J."/>
            <person name="Bakaric R."/>
            <person name="Luria V."/>
            <person name="Karger A."/>
            <person name="Kirschner M.W."/>
            <person name="Durand P.M."/>
            <person name="Michod R.E."/>
            <person name="Nozaki H."/>
            <person name="Olson B.J."/>
        </authorList>
    </citation>
    <scope>NUCLEOTIDE SEQUENCE [LARGE SCALE GENOMIC DNA]</scope>
    <source>
        <strain evidence="4">NIES-2863</strain>
    </source>
</reference>
<dbReference type="Gene3D" id="3.60.21.70">
    <property type="entry name" value="PhoD-like phosphatase"/>
    <property type="match status" value="1"/>
</dbReference>
<dbReference type="SUPFAM" id="SSF56300">
    <property type="entry name" value="Metallo-dependent phosphatases"/>
    <property type="match status" value="1"/>
</dbReference>
<gene>
    <name evidence="3" type="ORF">GPECTOR_1g822</name>
</gene>
<dbReference type="InterPro" id="IPR043904">
    <property type="entry name" value="PhoD_2-like"/>
</dbReference>
<dbReference type="PANTHER" id="PTHR46689">
    <property type="entry name" value="MEMBRANE PROTEIN, PUTATIVE-RELATED"/>
    <property type="match status" value="1"/>
</dbReference>
<accession>A0A150H4C9</accession>
<feature type="domain" description="PhoD-like phosphatase" evidence="2">
    <location>
        <begin position="245"/>
        <end position="503"/>
    </location>
</feature>
<dbReference type="CDD" id="cd07389">
    <property type="entry name" value="MPP_PhoD"/>
    <property type="match status" value="1"/>
</dbReference>
<proteinExistence type="predicted"/>
<evidence type="ECO:0000313" key="4">
    <source>
        <dbReference type="Proteomes" id="UP000075714"/>
    </source>
</evidence>
<dbReference type="EMBL" id="LSYV01000002">
    <property type="protein sequence ID" value="KXZ56912.1"/>
    <property type="molecule type" value="Genomic_DNA"/>
</dbReference>
<protein>
    <recommendedName>
        <fullName evidence="2">PhoD-like phosphatase domain-containing protein</fullName>
    </recommendedName>
</protein>
<dbReference type="InterPro" id="IPR038607">
    <property type="entry name" value="PhoD-like_sf"/>
</dbReference>
<dbReference type="GO" id="GO:0016020">
    <property type="term" value="C:membrane"/>
    <property type="evidence" value="ECO:0007669"/>
    <property type="project" value="TreeGrafter"/>
</dbReference>
<sequence length="922" mass="99309">MFGGKKQDSGGPPDRQPSPERRGLLGGLFGRTNSSDPHGGMPPGQHGGEPGAGQPSVTVVPPASGLCSKQPLPAEEVARLQSTPLAASKVGLPSQPPPDPHVAPSAAAAAPGPGQPGLAGGFLNALKPTRTNAGMVVDPNFSGPPPLEDKFGPYLRLGGYDPTTRIYSASVMMIIHQSRSPYPPHLRYRDMNHRGSEVALKNPIHLFAYAGYNFWRWDMTLQLGPVPTTIEYAVIFSTDHFFTTPTRYRFQLPSAAQTWHWGFYSCNGFHDPKDEAAKGGIQPLWRDVMRVHATQPLHAMVGGGDQLYCDDVWNVPSLRQWTSIQDKPSRNSYPFSQAMVNETYDYYFRNYTHHFGKEVFRDALASIPQVMIWDDHDIFDGWGSYPAQLQNCPVFAGVFYVARKFYLLFQCHATEDNYRQLNKGWGLTGLSLTRMLGSSTAVVALDSRGERTREAVLRPATWAAFQDQVAKLPAGVRHVVVLATVPVIYPTVPCLEDAMDALAGTGIMGNAMSLFLQKTGLSSQIYSQFGEPELLDDLLDHWSAKTHEEEKTWFVHLMQDLAAARGIRFTLLSGDVHCAGVGCFQTMPKVNLKRDHRYIRQVISSAIGNVPPPDAVLKALSASNRIRMLDSVTREKMSYIFENRTLLKGARNWCDVQERPLLYGSAAAAATLAGGVSGGPADGSLIFQLRCEHPTYSSGQWAAQLYDVEVPILELPPGSYSPGPLAVAPPMPATLMQRFQAELLRAGVGLQEALPPPDAAEAAANGPLQPQLTVQGAPGGEGQAGGPGQPPGVQHLEHTLGAGAEAGQGEGQANQLLPAVQQLSLAEAAPQPPQPLQHAQQPQEEFGLQSDVQQHQQQQDQARAAPGTAATAAAAAPRSTPTSGSAKGSHPIRPAQGPYGGGYGQPPPQPYGAPYGTGYPGY</sequence>
<evidence type="ECO:0000259" key="2">
    <source>
        <dbReference type="Pfam" id="PF19050"/>
    </source>
</evidence>
<feature type="region of interest" description="Disordered" evidence="1">
    <location>
        <begin position="88"/>
        <end position="122"/>
    </location>
</feature>